<keyword evidence="1" id="KW-0812">Transmembrane</keyword>
<dbReference type="Proteomes" id="UP001575105">
    <property type="component" value="Unassembled WGS sequence"/>
</dbReference>
<evidence type="ECO:0000256" key="1">
    <source>
        <dbReference type="SAM" id="Phobius"/>
    </source>
</evidence>
<feature type="transmembrane region" description="Helical" evidence="1">
    <location>
        <begin position="225"/>
        <end position="243"/>
    </location>
</feature>
<proteinExistence type="predicted"/>
<sequence>MLLIAPGSAQAAWLSEVFLGGQSGLDMPNAIEISGLHGLSKVEMVIMDAGSTDRLGNVLQVVRFTATQPVHVIGDGDWPSVKWADVVIDPASDVTLDLGQLTNGKHTQLNIAGPRRIHVYEGWTELPQIGGNPLNPDYGSVQIGDAILRDAMTLAANGQAATPDEEHPVVDTNDGWVLVRPEGFDAKPTAKQWLVGSPDAEGILQSAYGKVKVTPGRENPHFDNIAVPAPQGIAVMLIGLGVLSMRRQSTRRRCT</sequence>
<gene>
    <name evidence="2" type="ORF">ACERK3_02965</name>
</gene>
<protein>
    <recommendedName>
        <fullName evidence="4">PEP-CTERM protein-sorting domain-containing protein</fullName>
    </recommendedName>
</protein>
<evidence type="ECO:0000313" key="2">
    <source>
        <dbReference type="EMBL" id="MFA9477250.1"/>
    </source>
</evidence>
<evidence type="ECO:0008006" key="4">
    <source>
        <dbReference type="Google" id="ProtNLM"/>
    </source>
</evidence>
<evidence type="ECO:0000313" key="3">
    <source>
        <dbReference type="Proteomes" id="UP001575105"/>
    </source>
</evidence>
<keyword evidence="3" id="KW-1185">Reference proteome</keyword>
<dbReference type="RefSeq" id="WP_425344175.1">
    <property type="nucleotide sequence ID" value="NZ_JBGUBD010000002.1"/>
</dbReference>
<name>A0ABV4U252_9BACT</name>
<keyword evidence="1" id="KW-1133">Transmembrane helix</keyword>
<dbReference type="EMBL" id="JBGUBD010000002">
    <property type="protein sequence ID" value="MFA9477250.1"/>
    <property type="molecule type" value="Genomic_DNA"/>
</dbReference>
<reference evidence="2 3" key="1">
    <citation type="submission" date="2024-08" db="EMBL/GenBank/DDBJ databases">
        <title>Whole-genome sequencing of halo(alkali)philic microorganisms from hypersaline lakes.</title>
        <authorList>
            <person name="Sorokin D.Y."/>
            <person name="Merkel A.Y."/>
            <person name="Messina E."/>
            <person name="Yakimov M."/>
        </authorList>
    </citation>
    <scope>NUCLEOTIDE SEQUENCE [LARGE SCALE GENOMIC DNA]</scope>
    <source>
        <strain evidence="2 3">AB-hyl4</strain>
    </source>
</reference>
<comment type="caution">
    <text evidence="2">The sequence shown here is derived from an EMBL/GenBank/DDBJ whole genome shotgun (WGS) entry which is preliminary data.</text>
</comment>
<organism evidence="2 3">
    <name type="scientific">Natronomicrosphaera hydrolytica</name>
    <dbReference type="NCBI Taxonomy" id="3242702"/>
    <lineage>
        <taxon>Bacteria</taxon>
        <taxon>Pseudomonadati</taxon>
        <taxon>Planctomycetota</taxon>
        <taxon>Phycisphaerae</taxon>
        <taxon>Phycisphaerales</taxon>
        <taxon>Phycisphaeraceae</taxon>
        <taxon>Natronomicrosphaera</taxon>
    </lineage>
</organism>
<keyword evidence="1" id="KW-0472">Membrane</keyword>
<accession>A0ABV4U252</accession>